<dbReference type="Gene3D" id="3.20.20.70">
    <property type="entry name" value="Aldolase class I"/>
    <property type="match status" value="1"/>
</dbReference>
<dbReference type="EMBL" id="AZQP01000014">
    <property type="protein sequence ID" value="EYE88747.1"/>
    <property type="molecule type" value="Genomic_DNA"/>
</dbReference>
<dbReference type="SUPFAM" id="SSF110391">
    <property type="entry name" value="GlpP-like"/>
    <property type="match status" value="1"/>
</dbReference>
<sequence length="187" mass="20707">MKGLEEIFIENPVIAAIRNDEDLENVCESKAKIVFVLYGNILNLKSICNKLKENRKFVFVHIDMMEGIRGDFLGIQFIKKEASPFGIITTKPSNIKYAKQLGLCSIQRIFIIDSFSLKSGIKNVKEQMPDAIEVMPGIASKIIASIEDKVNIPVIAGGLISTKKDVVECLSMGAMAVSTSNLELWNL</sequence>
<gene>
    <name evidence="1" type="ORF">Q428_06350</name>
</gene>
<dbReference type="GO" id="GO:0006355">
    <property type="term" value="P:regulation of DNA-templated transcription"/>
    <property type="evidence" value="ECO:0007669"/>
    <property type="project" value="InterPro"/>
</dbReference>
<dbReference type="InterPro" id="IPR013785">
    <property type="entry name" value="Aldolase_TIM"/>
</dbReference>
<dbReference type="PANTHER" id="PTHR35787:SF1">
    <property type="entry name" value="GLYCEROL UPTAKE OPERON ANTITERMINATOR REGULATORY PROTEIN"/>
    <property type="match status" value="1"/>
</dbReference>
<dbReference type="Proteomes" id="UP000019681">
    <property type="component" value="Unassembled WGS sequence"/>
</dbReference>
<dbReference type="STRING" id="1403537.Q428_06350"/>
<reference evidence="1 2" key="1">
    <citation type="journal article" date="2014" name="Genome Announc.">
        <title>Draft Genome Sequence of Fervidicella metallireducens Strain AeBT, an Iron-Reducing Thermoanaerobe from the Great Artesian Basin.</title>
        <authorList>
            <person name="Patel B.K."/>
        </authorList>
    </citation>
    <scope>NUCLEOTIDE SEQUENCE [LARGE SCALE GENOMIC DNA]</scope>
    <source>
        <strain evidence="1 2">AeB</strain>
    </source>
</reference>
<proteinExistence type="predicted"/>
<protein>
    <submittedName>
        <fullName evidence="1">Glycerol uptake operon antiterminator regulatory protein</fullName>
    </submittedName>
</protein>
<dbReference type="PIRSF" id="PIRSF016897">
    <property type="entry name" value="GlpP"/>
    <property type="match status" value="1"/>
</dbReference>
<evidence type="ECO:0000313" key="1">
    <source>
        <dbReference type="EMBL" id="EYE88747.1"/>
    </source>
</evidence>
<organism evidence="1 2">
    <name type="scientific">Fervidicella metallireducens AeB</name>
    <dbReference type="NCBI Taxonomy" id="1403537"/>
    <lineage>
        <taxon>Bacteria</taxon>
        <taxon>Bacillati</taxon>
        <taxon>Bacillota</taxon>
        <taxon>Clostridia</taxon>
        <taxon>Eubacteriales</taxon>
        <taxon>Clostridiaceae</taxon>
        <taxon>Fervidicella</taxon>
    </lineage>
</organism>
<dbReference type="InterPro" id="IPR006699">
    <property type="entry name" value="GlpP"/>
</dbReference>
<dbReference type="PANTHER" id="PTHR35787">
    <property type="entry name" value="GLYCEROL UPTAKE OPERON ANTITERMINATOR REGULATORY PROTEIN"/>
    <property type="match status" value="1"/>
</dbReference>
<keyword evidence="2" id="KW-1185">Reference proteome</keyword>
<dbReference type="AlphaFoldDB" id="A0A017RVN7"/>
<dbReference type="RefSeq" id="WP_035379159.1">
    <property type="nucleotide sequence ID" value="NZ_AZQP01000014.1"/>
</dbReference>
<dbReference type="GO" id="GO:0006071">
    <property type="term" value="P:glycerol metabolic process"/>
    <property type="evidence" value="ECO:0007669"/>
    <property type="project" value="InterPro"/>
</dbReference>
<dbReference type="OrthoDB" id="9799580at2"/>
<comment type="caution">
    <text evidence="1">The sequence shown here is derived from an EMBL/GenBank/DDBJ whole genome shotgun (WGS) entry which is preliminary data.</text>
</comment>
<accession>A0A017RVN7</accession>
<dbReference type="Pfam" id="PF04309">
    <property type="entry name" value="G3P_antiterm"/>
    <property type="match status" value="1"/>
</dbReference>
<evidence type="ECO:0000313" key="2">
    <source>
        <dbReference type="Proteomes" id="UP000019681"/>
    </source>
</evidence>
<name>A0A017RVN7_9CLOT</name>